<accession>A0ABW8Y7Q6</accession>
<evidence type="ECO:0000313" key="6">
    <source>
        <dbReference type="Proteomes" id="UP001629059"/>
    </source>
</evidence>
<organism evidence="5 6">
    <name type="scientific">Flavobacterium rhizophilum</name>
    <dbReference type="NCBI Taxonomy" id="3163296"/>
    <lineage>
        <taxon>Bacteria</taxon>
        <taxon>Pseudomonadati</taxon>
        <taxon>Bacteroidota</taxon>
        <taxon>Flavobacteriia</taxon>
        <taxon>Flavobacteriales</taxon>
        <taxon>Flavobacteriaceae</taxon>
        <taxon>Flavobacterium</taxon>
    </lineage>
</organism>
<evidence type="ECO:0000259" key="4">
    <source>
        <dbReference type="PROSITE" id="PS50853"/>
    </source>
</evidence>
<dbReference type="SUPFAM" id="SSF48726">
    <property type="entry name" value="Immunoglobulin"/>
    <property type="match status" value="1"/>
</dbReference>
<dbReference type="CDD" id="cd00063">
    <property type="entry name" value="FN3"/>
    <property type="match status" value="3"/>
</dbReference>
<dbReference type="PANTHER" id="PTHR46708:SF2">
    <property type="entry name" value="FIBRONECTIN TYPE-III DOMAIN-CONTAINING PROTEIN"/>
    <property type="match status" value="1"/>
</dbReference>
<keyword evidence="6" id="KW-1185">Reference proteome</keyword>
<dbReference type="InterPro" id="IPR026341">
    <property type="entry name" value="T9SS_type_B"/>
</dbReference>
<comment type="caution">
    <text evidence="5">The sequence shown here is derived from an EMBL/GenBank/DDBJ whole genome shotgun (WGS) entry which is preliminary data.</text>
</comment>
<dbReference type="Gene3D" id="2.60.40.10">
    <property type="entry name" value="Immunoglobulins"/>
    <property type="match status" value="5"/>
</dbReference>
<evidence type="ECO:0000256" key="2">
    <source>
        <dbReference type="SAM" id="SignalP"/>
    </source>
</evidence>
<dbReference type="EMBL" id="JBELQB010000001">
    <property type="protein sequence ID" value="MFL9835857.1"/>
    <property type="molecule type" value="Genomic_DNA"/>
</dbReference>
<name>A0ABW8Y7Q6_9FLAO</name>
<evidence type="ECO:0000256" key="1">
    <source>
        <dbReference type="ARBA" id="ARBA00022737"/>
    </source>
</evidence>
<feature type="domain" description="Fibronectin type-III" evidence="4">
    <location>
        <begin position="1235"/>
        <end position="1329"/>
    </location>
</feature>
<feature type="domain" description="Ig-like" evidence="3">
    <location>
        <begin position="1738"/>
        <end position="1813"/>
    </location>
</feature>
<feature type="domain" description="Fibronectin type-III" evidence="4">
    <location>
        <begin position="191"/>
        <end position="280"/>
    </location>
</feature>
<sequence length="2055" mass="220469">MRKITFLILLMFISYSNYAQLPGGTEGFETWPPTGWTIEDNGSGNVQSWQQSTLGNTILPPYAGDYAAFIDRENVLDTDETPQDWLITPLLTLPNNPQLRFFSRLSVNGDDGGLYRIMVSTDADPANLTAYTEIIEWTELVLNPVQQEYTEKIVDLTGLAGEDVYIAFVMEGDFADRWLVDNVSVVEECIAPTALTATNPTLDSADLSWTPDPGSDTWEIEVVEAAAAPTGTGVIYDQALPYQPPGLLEGTDYKFYVRTVCGPGNTSEWAGPLNFSTASLGETCGAPIDITALPYSTTDDTSNYGDDYSGSPGASGCGTTNQYLNGDDVVYAYTATADGAISIDATGLGNFAGLFVYDDCADIGVECIGGATGNATTPISLSTVPVLAGTTYYIVISTWANPQSTPYTLTVQIVNCPPPTTLSATNIDNDSADLSWDANGATSWEIVVQNAGAGIPAGAGTTITDNSDYNVTATTAAVAFTEATTYEYYVRADCGDGTFSAWSGPYVFMTTQVPAAMDFSDDFEAVSGWSLSNGTATNQWTIGNATSNGGTQSLYITNDGGVSNAFTNNSTSVVHAYRDIQMPAAVDQVLLSYDWKAVGESCCDYLRVWIVPATFVPTAGTLITAGASGGQQFGGNQNMNANFITANYVVDASAYAGQVVRLIFEWRNDGSIGTNPPAAVDNVNLSVITCPAPSDLTLDDLQIDQATVSWTGPTSVTPTFDYYLSTSNTAPDDATTPTGNVTDPNVTLDPLDDSTGYFFWIRSNCGAGDTSFWVGPLAFSTPQIPADLNFYDDFEGAVNWTLTNGTQTNQWIVGTATSSSPDNSLYITNDGGVSNAFTNNSTSVVQAYRDIQMPATAVDEISVSFDWKAVGESCCDYLRVWITPITYTPTAGTQTTTGNSNGVNITGNLNMNSDWTTENYVIDATGYTNQIVRVVFEWRNDGSVGTNPPAAVDNVNIAVITCPAPDNLVVSNITENSADIAWDAPATAPDSYDYYLSTSNASPAPDATPTGNVDPTNADLESLTPSTTYYVWVRSNCGTDDYSFWVGPAVFNTTQIPADVTFDEDFESGTVEWTLNNGTATNQWVVGSAVSNSPDNSLYISNDSGISHAYTNNSTSVVHAYRDIAIPADVVGGAIFSFDWMALGESCCDYLKAWIVPVTYTPTPGTLIPNGTGQQFGGNFNQSSEWTNQTYIFDASVYAGQTLRVVFEWRNDGSAGSNPPAAVDNVLVQILTCPQPIDLIAEGMQGTPFINLSWTPVGSETQWEVVIQEMGSGAPGDEPTTSVIVTDDPNYITDIEEGVFYEYYVRAICDEDDLSLWSGPAVFSIFNPPGCANVEAYDPNLDIIVPDGEIIVCPGDDECLALSANYLQTGQTSSYEIESIEYAPPFPFTGGTPVSVGTDDVWSPVVDLPFDFCFFGETYSEVIVGSNGVVSFDTTDAEGYCPWAFNQTIPNTGFPILNAIYGVYQDIDPNQDNDVANPDINYQVLGTYPCRALVVNFSEVAQFSGACNNNPDIGAQTTQIVLYEISNIIEVYVGNRVPCTSWQNGAGVLGLQNATGTEAFVPDDRNTGSWTATEEAWRFTPNGDSNVVFEWLQDTAFLSNETDITVCVTEEPIVMTARATYTTCNGEEFVRETSFTLRLAEEILNGETTDLTVCSTDGPATFNLMDGVADIIAGLTNPENFTVTFYTSEEAANLGDDDNLPEMYETDTDQTIYVRIQENGGECFYVFSFDLIISNIPPQFTIDGDLEACEGETVTLTVTPINFTDTDNVTYTWTLDGGPLADTGSSIIATESGIYEVLVDNSGCSATEAVTVTIYPMPVADVMVDVAECDAFVLPTLSANNNYYTGPNGTGDILAAGSEISASQTVYIFAQIPNTDCTDETSFVVDIVPTPIISVNQGCEGGIYMLEVALDENYTESTVNIDWTDAGGATIGTGLTATATEVGVYTVTVTPVGGDICSSSFELTVDNVACMIPKGISPNGDTMNDEFDLTGFGVTKISIFNRYGKEVYSQGSYNKEWYGQDKKGNELPTGTYYYSIELGNGDSKTGWVYINREEN</sequence>
<feature type="signal peptide" evidence="2">
    <location>
        <begin position="1"/>
        <end position="19"/>
    </location>
</feature>
<dbReference type="SMART" id="SM00060">
    <property type="entry name" value="FN3"/>
    <property type="match status" value="5"/>
</dbReference>
<feature type="chain" id="PRO_5046914224" evidence="2">
    <location>
        <begin position="20"/>
        <end position="2055"/>
    </location>
</feature>
<dbReference type="Pfam" id="PF00041">
    <property type="entry name" value="fn3"/>
    <property type="match status" value="2"/>
</dbReference>
<dbReference type="InterPro" id="IPR050991">
    <property type="entry name" value="ECM_Regulatory_Proteins"/>
</dbReference>
<evidence type="ECO:0000313" key="5">
    <source>
        <dbReference type="EMBL" id="MFL9835857.1"/>
    </source>
</evidence>
<dbReference type="Pfam" id="PF13585">
    <property type="entry name" value="CHU_C"/>
    <property type="match status" value="1"/>
</dbReference>
<dbReference type="SUPFAM" id="SSF49265">
    <property type="entry name" value="Fibronectin type III"/>
    <property type="match status" value="5"/>
</dbReference>
<feature type="domain" description="Fibronectin type-III" evidence="4">
    <location>
        <begin position="418"/>
        <end position="513"/>
    </location>
</feature>
<keyword evidence="2" id="KW-0732">Signal</keyword>
<dbReference type="PANTHER" id="PTHR46708">
    <property type="entry name" value="TENASCIN"/>
    <property type="match status" value="1"/>
</dbReference>
<protein>
    <submittedName>
        <fullName evidence="5">Fibronectin type III domain-containing protein</fullName>
    </submittedName>
</protein>
<dbReference type="Gene3D" id="2.60.120.200">
    <property type="match status" value="1"/>
</dbReference>
<proteinExistence type="predicted"/>
<feature type="domain" description="Fibronectin type-III" evidence="4">
    <location>
        <begin position="692"/>
        <end position="784"/>
    </location>
</feature>
<dbReference type="NCBIfam" id="NF038128">
    <property type="entry name" value="choice_anch_J"/>
    <property type="match status" value="1"/>
</dbReference>
<dbReference type="InterPro" id="IPR003961">
    <property type="entry name" value="FN3_dom"/>
</dbReference>
<dbReference type="PROSITE" id="PS50835">
    <property type="entry name" value="IG_LIKE"/>
    <property type="match status" value="1"/>
</dbReference>
<gene>
    <name evidence="5" type="ORF">ABS768_00010</name>
</gene>
<dbReference type="InterPro" id="IPR036116">
    <property type="entry name" value="FN3_sf"/>
</dbReference>
<keyword evidence="1" id="KW-0677">Repeat</keyword>
<dbReference type="Proteomes" id="UP001629059">
    <property type="component" value="Unassembled WGS sequence"/>
</dbReference>
<evidence type="ECO:0000259" key="3">
    <source>
        <dbReference type="PROSITE" id="PS50835"/>
    </source>
</evidence>
<dbReference type="RefSeq" id="WP_408072763.1">
    <property type="nucleotide sequence ID" value="NZ_JBELQB010000001.1"/>
</dbReference>
<dbReference type="PROSITE" id="PS50853">
    <property type="entry name" value="FN3"/>
    <property type="match status" value="5"/>
</dbReference>
<dbReference type="InterPro" id="IPR007110">
    <property type="entry name" value="Ig-like_dom"/>
</dbReference>
<dbReference type="InterPro" id="IPR013783">
    <property type="entry name" value="Ig-like_fold"/>
</dbReference>
<feature type="domain" description="Fibronectin type-III" evidence="4">
    <location>
        <begin position="964"/>
        <end position="1056"/>
    </location>
</feature>
<dbReference type="NCBIfam" id="TIGR04131">
    <property type="entry name" value="Bac_Flav_CTERM"/>
    <property type="match status" value="1"/>
</dbReference>
<reference evidence="5 6" key="1">
    <citation type="submission" date="2024-06" db="EMBL/GenBank/DDBJ databases">
        <authorList>
            <person name="Kaempfer P."/>
            <person name="Viver T."/>
        </authorList>
    </citation>
    <scope>NUCLEOTIDE SEQUENCE [LARGE SCALE GENOMIC DNA]</scope>
    <source>
        <strain evidence="5 6">ST-75</strain>
    </source>
</reference>
<dbReference type="InterPro" id="IPR036179">
    <property type="entry name" value="Ig-like_dom_sf"/>
</dbReference>